<evidence type="ECO:0000313" key="7">
    <source>
        <dbReference type="EMBL" id="CAE4587685.1"/>
    </source>
</evidence>
<dbReference type="InterPro" id="IPR004839">
    <property type="entry name" value="Aminotransferase_I/II_large"/>
</dbReference>
<dbReference type="GO" id="GO:0006520">
    <property type="term" value="P:amino acid metabolic process"/>
    <property type="evidence" value="ECO:0007669"/>
    <property type="project" value="InterPro"/>
</dbReference>
<keyword evidence="4" id="KW-0808">Transferase</keyword>
<dbReference type="EMBL" id="HBNS01005859">
    <property type="protein sequence ID" value="CAE4587685.1"/>
    <property type="molecule type" value="Transcribed_RNA"/>
</dbReference>
<comment type="similarity">
    <text evidence="2">Belongs to the class-I pyridoxal-phosphate-dependent aminotransferase family.</text>
</comment>
<sequence>MARRAVFTGDDEVNIYNTDGPLIDENEIDEEKEKGVTFASKNAVKHEAMNEAHSVYLQYHRHFTETDGVQKKPEFPMFHRVAKTGVIYATSRARAFGFHYDHPEWANMGQGAPETGPLEGAPSRNFSLNIPDDELEYAPVAGLQELREKVADYYNHLYREGKESKYTANNVCIVPGGRAGITRTMAALGNTQVGYFCPDYTAYEQALGLFLRINPNALLHRDVNEALMSPEEFEFQAGRSGMGTVLLSNPANPTGQSIEGKNLEEYVRIARDHETCIIMDEFYSHYYYDGTNVDPADGGADDNSNWPKTVSSAAYVDDVNSDPIVIINGLTKNWRCPGFRVCWIVAPEPIVEMLAAAGSFLDGGANAPLQKLSLPLMELDFIRKDTWALQRAFKTKRDYFLKEIRRLGIKVLHEPVSTFYVWADLSDLPPPLNDCLVFLEECVKNKIICVPGVFFDVNPRGNRNISKSTCLNRVRFSYGPPMRNLINGVKNLEGMINAWKTNPQRATIYMRSDSLS</sequence>
<dbReference type="Gene3D" id="3.40.640.10">
    <property type="entry name" value="Type I PLP-dependent aspartate aminotransferase-like (Major domain)"/>
    <property type="match status" value="1"/>
</dbReference>
<keyword evidence="3" id="KW-0032">Aminotransferase</keyword>
<evidence type="ECO:0000256" key="4">
    <source>
        <dbReference type="ARBA" id="ARBA00022679"/>
    </source>
</evidence>
<name>A0A6S8XBY0_9STRA</name>
<gene>
    <name evidence="7" type="ORF">DBRI00130_LOCUS4765</name>
</gene>
<dbReference type="GO" id="GO:0030170">
    <property type="term" value="F:pyridoxal phosphate binding"/>
    <property type="evidence" value="ECO:0007669"/>
    <property type="project" value="InterPro"/>
</dbReference>
<evidence type="ECO:0000256" key="3">
    <source>
        <dbReference type="ARBA" id="ARBA00022576"/>
    </source>
</evidence>
<keyword evidence="5" id="KW-0663">Pyridoxal phosphate</keyword>
<dbReference type="Pfam" id="PF00155">
    <property type="entry name" value="Aminotran_1_2"/>
    <property type="match status" value="1"/>
</dbReference>
<organism evidence="7">
    <name type="scientific">Ditylum brightwellii</name>
    <dbReference type="NCBI Taxonomy" id="49249"/>
    <lineage>
        <taxon>Eukaryota</taxon>
        <taxon>Sar</taxon>
        <taxon>Stramenopiles</taxon>
        <taxon>Ochrophyta</taxon>
        <taxon>Bacillariophyta</taxon>
        <taxon>Mediophyceae</taxon>
        <taxon>Lithodesmiophycidae</taxon>
        <taxon>Lithodesmiales</taxon>
        <taxon>Lithodesmiaceae</taxon>
        <taxon>Ditylum</taxon>
    </lineage>
</organism>
<comment type="cofactor">
    <cofactor evidence="1">
        <name>pyridoxal 5'-phosphate</name>
        <dbReference type="ChEBI" id="CHEBI:597326"/>
    </cofactor>
</comment>
<dbReference type="PANTHER" id="PTHR46383:SF1">
    <property type="entry name" value="ASPARTATE AMINOTRANSFERASE"/>
    <property type="match status" value="1"/>
</dbReference>
<dbReference type="SUPFAM" id="SSF53383">
    <property type="entry name" value="PLP-dependent transferases"/>
    <property type="match status" value="1"/>
</dbReference>
<dbReference type="GO" id="GO:0008483">
    <property type="term" value="F:transaminase activity"/>
    <property type="evidence" value="ECO:0007669"/>
    <property type="project" value="UniProtKB-KW"/>
</dbReference>
<dbReference type="CDD" id="cd00609">
    <property type="entry name" value="AAT_like"/>
    <property type="match status" value="1"/>
</dbReference>
<feature type="domain" description="Aminotransferase class I/classII large" evidence="6">
    <location>
        <begin position="105"/>
        <end position="459"/>
    </location>
</feature>
<dbReference type="AlphaFoldDB" id="A0A6S8XBY0"/>
<dbReference type="InterPro" id="IPR050596">
    <property type="entry name" value="AspAT/PAT-like"/>
</dbReference>
<evidence type="ECO:0000259" key="6">
    <source>
        <dbReference type="Pfam" id="PF00155"/>
    </source>
</evidence>
<protein>
    <recommendedName>
        <fullName evidence="6">Aminotransferase class I/classII large domain-containing protein</fullName>
    </recommendedName>
</protein>
<accession>A0A6S8XBY0</accession>
<proteinExistence type="inferred from homology"/>
<dbReference type="InterPro" id="IPR015424">
    <property type="entry name" value="PyrdxlP-dep_Trfase"/>
</dbReference>
<dbReference type="PANTHER" id="PTHR46383">
    <property type="entry name" value="ASPARTATE AMINOTRANSFERASE"/>
    <property type="match status" value="1"/>
</dbReference>
<evidence type="ECO:0000256" key="1">
    <source>
        <dbReference type="ARBA" id="ARBA00001933"/>
    </source>
</evidence>
<dbReference type="InterPro" id="IPR015421">
    <property type="entry name" value="PyrdxlP-dep_Trfase_major"/>
</dbReference>
<reference evidence="7" key="1">
    <citation type="submission" date="2021-01" db="EMBL/GenBank/DDBJ databases">
        <authorList>
            <person name="Corre E."/>
            <person name="Pelletier E."/>
            <person name="Niang G."/>
            <person name="Scheremetjew M."/>
            <person name="Finn R."/>
            <person name="Kale V."/>
            <person name="Holt S."/>
            <person name="Cochrane G."/>
            <person name="Meng A."/>
            <person name="Brown T."/>
            <person name="Cohen L."/>
        </authorList>
    </citation>
    <scope>NUCLEOTIDE SEQUENCE</scope>
    <source>
        <strain evidence="7">GSO104</strain>
    </source>
</reference>
<evidence type="ECO:0000256" key="2">
    <source>
        <dbReference type="ARBA" id="ARBA00007441"/>
    </source>
</evidence>
<evidence type="ECO:0000256" key="5">
    <source>
        <dbReference type="ARBA" id="ARBA00022898"/>
    </source>
</evidence>